<dbReference type="Proteomes" id="UP000679749">
    <property type="component" value="Unassembled WGS sequence"/>
</dbReference>
<protein>
    <submittedName>
        <fullName evidence="2">Cupin domain-containing protein</fullName>
    </submittedName>
</protein>
<dbReference type="EMBL" id="JAGYPF010000003">
    <property type="protein sequence ID" value="MBS4213806.1"/>
    <property type="molecule type" value="Genomic_DNA"/>
</dbReference>
<keyword evidence="3" id="KW-1185">Reference proteome</keyword>
<accession>A0A942U7G2</accession>
<reference evidence="2" key="1">
    <citation type="submission" date="2021-05" db="EMBL/GenBank/DDBJ databases">
        <title>Novel Bacillus species.</title>
        <authorList>
            <person name="Liu G."/>
        </authorList>
    </citation>
    <scope>NUCLEOTIDE SEQUENCE</scope>
    <source>
        <strain evidence="2">FJAT-49825</strain>
    </source>
</reference>
<dbReference type="AlphaFoldDB" id="A0A942U7G2"/>
<dbReference type="SUPFAM" id="SSF51182">
    <property type="entry name" value="RmlC-like cupins"/>
    <property type="match status" value="1"/>
</dbReference>
<dbReference type="InterPro" id="IPR013096">
    <property type="entry name" value="Cupin_2"/>
</dbReference>
<dbReference type="InterPro" id="IPR053146">
    <property type="entry name" value="QDO-like"/>
</dbReference>
<dbReference type="PANTHER" id="PTHR36440">
    <property type="entry name" value="PUTATIVE (AFU_ORTHOLOGUE AFUA_8G07350)-RELATED"/>
    <property type="match status" value="1"/>
</dbReference>
<sequence length="154" mass="17318">MDKPFIRQSSKDNTFMFLGNIVSFLVNGDDTKGRYATILTEERRGFEPPPHIHTREDETFFILEGEITYYVGDTMIKATPGTYVYAPRGVSHTFKVNTETARVLLSVYPSGFEQFMKELSVPVPNKLPTPPDGPPSPQDVQKLVSTALKYGIKI</sequence>
<name>A0A942U7G2_9BACI</name>
<evidence type="ECO:0000313" key="2">
    <source>
        <dbReference type="EMBL" id="MBS4213806.1"/>
    </source>
</evidence>
<dbReference type="InterPro" id="IPR014710">
    <property type="entry name" value="RmlC-like_jellyroll"/>
</dbReference>
<dbReference type="Gene3D" id="2.60.120.10">
    <property type="entry name" value="Jelly Rolls"/>
    <property type="match status" value="1"/>
</dbReference>
<dbReference type="PANTHER" id="PTHR36440:SF1">
    <property type="entry name" value="PUTATIVE (AFU_ORTHOLOGUE AFUA_8G07350)-RELATED"/>
    <property type="match status" value="1"/>
</dbReference>
<dbReference type="Pfam" id="PF07883">
    <property type="entry name" value="Cupin_2"/>
    <property type="match status" value="1"/>
</dbReference>
<dbReference type="InterPro" id="IPR011051">
    <property type="entry name" value="RmlC_Cupin_sf"/>
</dbReference>
<evidence type="ECO:0000259" key="1">
    <source>
        <dbReference type="Pfam" id="PF07883"/>
    </source>
</evidence>
<comment type="caution">
    <text evidence="2">The sequence shown here is derived from an EMBL/GenBank/DDBJ whole genome shotgun (WGS) entry which is preliminary data.</text>
</comment>
<evidence type="ECO:0000313" key="3">
    <source>
        <dbReference type="Proteomes" id="UP000679749"/>
    </source>
</evidence>
<proteinExistence type="predicted"/>
<feature type="domain" description="Cupin type-2" evidence="1">
    <location>
        <begin position="46"/>
        <end position="107"/>
    </location>
</feature>
<dbReference type="RefSeq" id="WP_213118325.1">
    <property type="nucleotide sequence ID" value="NZ_JAGYPF010000003.1"/>
</dbReference>
<gene>
    <name evidence="2" type="ORF">KHA99_15220</name>
</gene>
<organism evidence="2 3">
    <name type="scientific">Neobacillus rhizophilus</name>
    <dbReference type="NCBI Taxonomy" id="2833579"/>
    <lineage>
        <taxon>Bacteria</taxon>
        <taxon>Bacillati</taxon>
        <taxon>Bacillota</taxon>
        <taxon>Bacilli</taxon>
        <taxon>Bacillales</taxon>
        <taxon>Bacillaceae</taxon>
        <taxon>Neobacillus</taxon>
    </lineage>
</organism>